<keyword evidence="9" id="KW-0430">Lectin</keyword>
<dbReference type="SUPFAM" id="SSF49899">
    <property type="entry name" value="Concanavalin A-like lectins/glucanases"/>
    <property type="match status" value="1"/>
</dbReference>
<dbReference type="Pfam" id="PF00069">
    <property type="entry name" value="Pkinase"/>
    <property type="match status" value="1"/>
</dbReference>
<keyword evidence="12 18" id="KW-0067">ATP-binding</keyword>
<comment type="similarity">
    <text evidence="2">In the N-terminal section; belongs to the leguminous lectin family.</text>
</comment>
<dbReference type="Gene3D" id="3.30.200.20">
    <property type="entry name" value="Phosphorylase Kinase, domain 1"/>
    <property type="match status" value="1"/>
</dbReference>
<keyword evidence="7 19" id="KW-0812">Transmembrane</keyword>
<evidence type="ECO:0000256" key="7">
    <source>
        <dbReference type="ARBA" id="ARBA00022692"/>
    </source>
</evidence>
<dbReference type="CDD" id="cd06899">
    <property type="entry name" value="lectin_legume_LecRK_Arcelin_ConA"/>
    <property type="match status" value="1"/>
</dbReference>
<gene>
    <name evidence="21" type="ORF">Fot_44689</name>
</gene>
<keyword evidence="10 18" id="KW-0547">Nucleotide-binding</keyword>
<dbReference type="InterPro" id="IPR008271">
    <property type="entry name" value="Ser/Thr_kinase_AS"/>
</dbReference>
<dbReference type="Gene3D" id="2.60.120.200">
    <property type="match status" value="1"/>
</dbReference>
<comment type="subcellular location">
    <subcellularLocation>
        <location evidence="1">Membrane</location>
        <topology evidence="1">Single-pass type I membrane protein</topology>
    </subcellularLocation>
</comment>
<evidence type="ECO:0000256" key="5">
    <source>
        <dbReference type="ARBA" id="ARBA00022527"/>
    </source>
</evidence>
<evidence type="ECO:0000256" key="16">
    <source>
        <dbReference type="ARBA" id="ARBA00047899"/>
    </source>
</evidence>
<evidence type="ECO:0000256" key="18">
    <source>
        <dbReference type="PROSITE-ProRule" id="PRU10141"/>
    </source>
</evidence>
<dbReference type="PROSITE" id="PS00107">
    <property type="entry name" value="PROTEIN_KINASE_ATP"/>
    <property type="match status" value="1"/>
</dbReference>
<dbReference type="GO" id="GO:0005524">
    <property type="term" value="F:ATP binding"/>
    <property type="evidence" value="ECO:0007669"/>
    <property type="project" value="UniProtKB-UniRule"/>
</dbReference>
<protein>
    <recommendedName>
        <fullName evidence="4">non-specific serine/threonine protein kinase</fullName>
        <ecNumber evidence="4">2.7.11.1</ecNumber>
    </recommendedName>
</protein>
<keyword evidence="6" id="KW-0808">Transferase</keyword>
<dbReference type="FunFam" id="3.30.200.20:FF:000621">
    <property type="entry name" value="Putative L-type lectin-domain containing receptor kinase VII.2"/>
    <property type="match status" value="1"/>
</dbReference>
<dbReference type="FunFam" id="1.10.510.10:FF:000108">
    <property type="entry name" value="L-type lectin-domain containing receptor kinase S.4"/>
    <property type="match status" value="1"/>
</dbReference>
<evidence type="ECO:0000256" key="6">
    <source>
        <dbReference type="ARBA" id="ARBA00022679"/>
    </source>
</evidence>
<dbReference type="InterPro" id="IPR017441">
    <property type="entry name" value="Protein_kinase_ATP_BS"/>
</dbReference>
<dbReference type="InterPro" id="IPR000719">
    <property type="entry name" value="Prot_kinase_dom"/>
</dbReference>
<evidence type="ECO:0000256" key="9">
    <source>
        <dbReference type="ARBA" id="ARBA00022734"/>
    </source>
</evidence>
<comment type="caution">
    <text evidence="21">The sequence shown here is derived from an EMBL/GenBank/DDBJ whole genome shotgun (WGS) entry which is preliminary data.</text>
</comment>
<evidence type="ECO:0000313" key="22">
    <source>
        <dbReference type="Proteomes" id="UP001604277"/>
    </source>
</evidence>
<dbReference type="InterPro" id="IPR001220">
    <property type="entry name" value="Legume_lectin_dom"/>
</dbReference>
<dbReference type="SUPFAM" id="SSF56112">
    <property type="entry name" value="Protein kinase-like (PK-like)"/>
    <property type="match status" value="1"/>
</dbReference>
<evidence type="ECO:0000256" key="15">
    <source>
        <dbReference type="ARBA" id="ARBA00023170"/>
    </source>
</evidence>
<dbReference type="InterPro" id="IPR050528">
    <property type="entry name" value="L-type_Lectin-RKs"/>
</dbReference>
<evidence type="ECO:0000259" key="20">
    <source>
        <dbReference type="PROSITE" id="PS50011"/>
    </source>
</evidence>
<keyword evidence="14 19" id="KW-0472">Membrane</keyword>
<evidence type="ECO:0000256" key="12">
    <source>
        <dbReference type="ARBA" id="ARBA00022840"/>
    </source>
</evidence>
<evidence type="ECO:0000256" key="3">
    <source>
        <dbReference type="ARBA" id="ARBA00010217"/>
    </source>
</evidence>
<dbReference type="Proteomes" id="UP001604277">
    <property type="component" value="Unassembled WGS sequence"/>
</dbReference>
<dbReference type="EMBL" id="JBFOLJ010000013">
    <property type="protein sequence ID" value="KAL2483245.1"/>
    <property type="molecule type" value="Genomic_DNA"/>
</dbReference>
<dbReference type="PROSITE" id="PS00108">
    <property type="entry name" value="PROTEIN_KINASE_ST"/>
    <property type="match status" value="1"/>
</dbReference>
<keyword evidence="15 21" id="KW-0675">Receptor</keyword>
<dbReference type="CDD" id="cd14066">
    <property type="entry name" value="STKc_IRAK"/>
    <property type="match status" value="1"/>
</dbReference>
<dbReference type="GO" id="GO:0004674">
    <property type="term" value="F:protein serine/threonine kinase activity"/>
    <property type="evidence" value="ECO:0007669"/>
    <property type="project" value="UniProtKB-KW"/>
</dbReference>
<keyword evidence="22" id="KW-1185">Reference proteome</keyword>
<dbReference type="AlphaFoldDB" id="A0ABD1R478"/>
<dbReference type="FunFam" id="2.60.120.200:FF:000246">
    <property type="entry name" value="L-type lectin-domain containing receptor kinase V.9"/>
    <property type="match status" value="1"/>
</dbReference>
<evidence type="ECO:0000256" key="10">
    <source>
        <dbReference type="ARBA" id="ARBA00022741"/>
    </source>
</evidence>
<dbReference type="GO" id="GO:0030246">
    <property type="term" value="F:carbohydrate binding"/>
    <property type="evidence" value="ECO:0007669"/>
    <property type="project" value="UniProtKB-KW"/>
</dbReference>
<keyword evidence="11 21" id="KW-0418">Kinase</keyword>
<feature type="binding site" evidence="18">
    <location>
        <position position="382"/>
    </location>
    <ligand>
        <name>ATP</name>
        <dbReference type="ChEBI" id="CHEBI:30616"/>
    </ligand>
</feature>
<feature type="transmembrane region" description="Helical" evidence="19">
    <location>
        <begin position="295"/>
        <end position="318"/>
    </location>
</feature>
<evidence type="ECO:0000256" key="14">
    <source>
        <dbReference type="ARBA" id="ARBA00023136"/>
    </source>
</evidence>
<dbReference type="EC" id="2.7.11.1" evidence="4"/>
<evidence type="ECO:0000256" key="4">
    <source>
        <dbReference type="ARBA" id="ARBA00012513"/>
    </source>
</evidence>
<comment type="catalytic activity">
    <reaction evidence="16">
        <text>L-threonyl-[protein] + ATP = O-phospho-L-threonyl-[protein] + ADP + H(+)</text>
        <dbReference type="Rhea" id="RHEA:46608"/>
        <dbReference type="Rhea" id="RHEA-COMP:11060"/>
        <dbReference type="Rhea" id="RHEA-COMP:11605"/>
        <dbReference type="ChEBI" id="CHEBI:15378"/>
        <dbReference type="ChEBI" id="CHEBI:30013"/>
        <dbReference type="ChEBI" id="CHEBI:30616"/>
        <dbReference type="ChEBI" id="CHEBI:61977"/>
        <dbReference type="ChEBI" id="CHEBI:456216"/>
        <dbReference type="EC" id="2.7.11.1"/>
    </reaction>
</comment>
<evidence type="ECO:0000256" key="1">
    <source>
        <dbReference type="ARBA" id="ARBA00004479"/>
    </source>
</evidence>
<dbReference type="GO" id="GO:0016020">
    <property type="term" value="C:membrane"/>
    <property type="evidence" value="ECO:0007669"/>
    <property type="project" value="UniProtKB-SubCell"/>
</dbReference>
<dbReference type="SMART" id="SM00220">
    <property type="entry name" value="S_TKc"/>
    <property type="match status" value="1"/>
</dbReference>
<evidence type="ECO:0000256" key="17">
    <source>
        <dbReference type="ARBA" id="ARBA00048679"/>
    </source>
</evidence>
<comment type="similarity">
    <text evidence="3">In the C-terminal section; belongs to the protein kinase superfamily. Ser/Thr protein kinase family.</text>
</comment>
<keyword evidence="8" id="KW-0732">Signal</keyword>
<evidence type="ECO:0000313" key="21">
    <source>
        <dbReference type="EMBL" id="KAL2483245.1"/>
    </source>
</evidence>
<accession>A0ABD1R478</accession>
<dbReference type="Pfam" id="PF00139">
    <property type="entry name" value="Lectin_legB"/>
    <property type="match status" value="1"/>
</dbReference>
<dbReference type="PROSITE" id="PS50011">
    <property type="entry name" value="PROTEIN_KINASE_DOM"/>
    <property type="match status" value="1"/>
</dbReference>
<dbReference type="InterPro" id="IPR013320">
    <property type="entry name" value="ConA-like_dom_sf"/>
</dbReference>
<dbReference type="InterPro" id="IPR011009">
    <property type="entry name" value="Kinase-like_dom_sf"/>
</dbReference>
<evidence type="ECO:0000256" key="13">
    <source>
        <dbReference type="ARBA" id="ARBA00022989"/>
    </source>
</evidence>
<evidence type="ECO:0000256" key="2">
    <source>
        <dbReference type="ARBA" id="ARBA00008536"/>
    </source>
</evidence>
<evidence type="ECO:0000256" key="11">
    <source>
        <dbReference type="ARBA" id="ARBA00022777"/>
    </source>
</evidence>
<sequence>MDSKGFSLFIYFSFFQYIASLEFIFNSFNSSSVNIYGNATIESSILTLTTDTNFSIGRALYPQSIPTRPPNSSQLLPFSTSFIFSISPYPNRLPGHGFAFLFAPSTGINGTNSAQHLGLLNFTNDGNSKNHVFAVKFDVFQNQEFNDLNDNHVGINVNSLTSGEMHEAGYWVGNDEDYDNEYDVELEFRPLRLNNGENYQVWIDYMDSRVNVTMAPVGMDRPIRPLIDYPVNISEVLLDQMYVGFCAATGALVESHRILSWSFSNSNFSIGDALVTEDLPSFVPSKGSFFRSKGFIAGITVGSVFFILSAVAIYTFLVRRRRKNGKVKELEKWELEYWPHRMDYQEIYSATKGSAEENVIGYGGNGKVYKGVLAGGIEVAVKRISLESERGMGEFLAEISSLGRLKHRNLVSLRGWCNTEKRSLLLIYDYMENGSLDKWLFDYGKNVVLNWEQRMKVLKDVASGVFYLHEGWESKVLHRDIKASNVLLDKDMNAKLADFGLARMHNHGQLASTTQVVGTVGYMAPELIRTGRPSAQTDVFSFGVLVLEVVCGRKPIEEGKQSLVEWVYGLMERGELINALDVRLKRNGEIDQLEVENVLRLGLWCANPDPNVRPSMRLVLKKLQAQGAESEEEGITIGMLTDMHSPGRWSYYHHNVGAEHPTLEDIRNGLLSSSISWSTSDISLKG</sequence>
<keyword evidence="13 19" id="KW-1133">Transmembrane helix</keyword>
<feature type="domain" description="Protein kinase" evidence="20">
    <location>
        <begin position="354"/>
        <end position="635"/>
    </location>
</feature>
<dbReference type="PANTHER" id="PTHR27007">
    <property type="match status" value="1"/>
</dbReference>
<evidence type="ECO:0000256" key="19">
    <source>
        <dbReference type="SAM" id="Phobius"/>
    </source>
</evidence>
<dbReference type="Gene3D" id="1.10.510.10">
    <property type="entry name" value="Transferase(Phosphotransferase) domain 1"/>
    <property type="match status" value="1"/>
</dbReference>
<keyword evidence="5" id="KW-0723">Serine/threonine-protein kinase</keyword>
<evidence type="ECO:0000256" key="8">
    <source>
        <dbReference type="ARBA" id="ARBA00022729"/>
    </source>
</evidence>
<organism evidence="21 22">
    <name type="scientific">Forsythia ovata</name>
    <dbReference type="NCBI Taxonomy" id="205694"/>
    <lineage>
        <taxon>Eukaryota</taxon>
        <taxon>Viridiplantae</taxon>
        <taxon>Streptophyta</taxon>
        <taxon>Embryophyta</taxon>
        <taxon>Tracheophyta</taxon>
        <taxon>Spermatophyta</taxon>
        <taxon>Magnoliopsida</taxon>
        <taxon>eudicotyledons</taxon>
        <taxon>Gunneridae</taxon>
        <taxon>Pentapetalae</taxon>
        <taxon>asterids</taxon>
        <taxon>lamiids</taxon>
        <taxon>Lamiales</taxon>
        <taxon>Oleaceae</taxon>
        <taxon>Forsythieae</taxon>
        <taxon>Forsythia</taxon>
    </lineage>
</organism>
<proteinExistence type="inferred from homology"/>
<comment type="catalytic activity">
    <reaction evidence="17">
        <text>L-seryl-[protein] + ATP = O-phospho-L-seryl-[protein] + ADP + H(+)</text>
        <dbReference type="Rhea" id="RHEA:17989"/>
        <dbReference type="Rhea" id="RHEA-COMP:9863"/>
        <dbReference type="Rhea" id="RHEA-COMP:11604"/>
        <dbReference type="ChEBI" id="CHEBI:15378"/>
        <dbReference type="ChEBI" id="CHEBI:29999"/>
        <dbReference type="ChEBI" id="CHEBI:30616"/>
        <dbReference type="ChEBI" id="CHEBI:83421"/>
        <dbReference type="ChEBI" id="CHEBI:456216"/>
        <dbReference type="EC" id="2.7.11.1"/>
    </reaction>
</comment>
<name>A0ABD1R478_9LAMI</name>
<reference evidence="22" key="1">
    <citation type="submission" date="2024-07" db="EMBL/GenBank/DDBJ databases">
        <title>Two chromosome-level genome assemblies of Korean endemic species Abeliophyllum distichum and Forsythia ovata (Oleaceae).</title>
        <authorList>
            <person name="Jang H."/>
        </authorList>
    </citation>
    <scope>NUCLEOTIDE SEQUENCE [LARGE SCALE GENOMIC DNA]</scope>
</reference>